<dbReference type="SUPFAM" id="SSF53335">
    <property type="entry name" value="S-adenosyl-L-methionine-dependent methyltransferases"/>
    <property type="match status" value="1"/>
</dbReference>
<gene>
    <name evidence="1" type="ORF">H9S92_08245</name>
</gene>
<dbReference type="AlphaFoldDB" id="A0A923PHC9"/>
<organism evidence="1 2">
    <name type="scientific">Neolewinella lacunae</name>
    <dbReference type="NCBI Taxonomy" id="1517758"/>
    <lineage>
        <taxon>Bacteria</taxon>
        <taxon>Pseudomonadati</taxon>
        <taxon>Bacteroidota</taxon>
        <taxon>Saprospiria</taxon>
        <taxon>Saprospirales</taxon>
        <taxon>Lewinellaceae</taxon>
        <taxon>Neolewinella</taxon>
    </lineage>
</organism>
<accession>A0A923PHC9</accession>
<keyword evidence="2" id="KW-1185">Reference proteome</keyword>
<comment type="caution">
    <text evidence="1">The sequence shown here is derived from an EMBL/GenBank/DDBJ whole genome shotgun (WGS) entry which is preliminary data.</text>
</comment>
<dbReference type="RefSeq" id="WP_187466234.1">
    <property type="nucleotide sequence ID" value="NZ_JACSIT010000091.1"/>
</dbReference>
<protein>
    <submittedName>
        <fullName evidence="1">Uncharacterized protein</fullName>
    </submittedName>
</protein>
<sequence>MQDLFTSRSTGTPLDYHTWNAQYGISDWFGIAVGEGADLTEKASKGLLTAVDPANRVPFPAELDDLIRLHFLCLNRRVTTVLEFGVGKSTQVFARALAHNEREHGAYVQQHLRRAHPFQLFAVDNFPDWVEACRAALPPAEAGRVHFTVTEVEMTTFNDRICTAYRSLPNVCPDLIYIDGPSQFGVVGDVRGITTATTDRLPMAADVLMLEPFLLPGTLILLDGRTANARFLKNNFQREWSYREFPDLELHAFELTEAPLGRINRAQLDYCLGY</sequence>
<dbReference type="Proteomes" id="UP000650081">
    <property type="component" value="Unassembled WGS sequence"/>
</dbReference>
<dbReference type="InterPro" id="IPR029063">
    <property type="entry name" value="SAM-dependent_MTases_sf"/>
</dbReference>
<dbReference type="Gene3D" id="3.40.50.150">
    <property type="entry name" value="Vaccinia Virus protein VP39"/>
    <property type="match status" value="1"/>
</dbReference>
<reference evidence="1" key="1">
    <citation type="submission" date="2020-08" db="EMBL/GenBank/DDBJ databases">
        <title>Lewinella bacteria from marine environments.</title>
        <authorList>
            <person name="Zhong Y."/>
        </authorList>
    </citation>
    <scope>NUCLEOTIDE SEQUENCE</scope>
    <source>
        <strain evidence="1">KCTC 42187</strain>
    </source>
</reference>
<evidence type="ECO:0000313" key="2">
    <source>
        <dbReference type="Proteomes" id="UP000650081"/>
    </source>
</evidence>
<name>A0A923PHC9_9BACT</name>
<proteinExistence type="predicted"/>
<evidence type="ECO:0000313" key="1">
    <source>
        <dbReference type="EMBL" id="MBC6994148.1"/>
    </source>
</evidence>
<dbReference type="EMBL" id="JACSIT010000091">
    <property type="protein sequence ID" value="MBC6994148.1"/>
    <property type="molecule type" value="Genomic_DNA"/>
</dbReference>